<name>A0A8J1TC96_OWEFU</name>
<proteinExistence type="inferred from homology"/>
<evidence type="ECO:0000256" key="9">
    <source>
        <dbReference type="ARBA" id="ARBA00023136"/>
    </source>
</evidence>
<keyword evidence="8 10" id="KW-0333">Golgi apparatus</keyword>
<keyword evidence="9 10" id="KW-0472">Membrane</keyword>
<dbReference type="Pfam" id="PF01762">
    <property type="entry name" value="Galactosyl_T"/>
    <property type="match status" value="1"/>
</dbReference>
<sequence length="482" mass="54826">MSEIVDAKQEEKSTKENMHFRAHSQTVTMSPEPNISMNTSNGIIGLFCRRGKSIKPICGIILVITIVAVYMWVIKKQQPTVDSLLKSPEHAKGKFVPPMGGEHHVPVANEHNAPVVDEHYVAHVPDKEEMMKAQAAEDEVKQYAAFKEKHGVHAIPPLKPPQGEGDGKISDRHGAPKPKEFPVDILLEPLLHECTDENQPGVIILVDTQPGHAEYRNAIRNSWGKPENHKGENRDQLEWQVIFIVGTSDTHDAELKEENVKHNDILQGDFKDTPSEETRKFMMSFKWLAAVIDECVPRFVLKSRDDVFINLDAIQEWMEKNFPEPYELFMGRVVRRDVPIRQKSDPMYVSEVDYPDDIYPDLVASPLYLFSFDVVVLMGYSLKKVTPIAQADAYIGILARTIGVKPFDNTHFRLLFKPSFKCFFIGLFFVHGTSAQEHKDIFRTIHKARYSYECAGVHGLKIPQAHNDLLKFGKIKQPKEDL</sequence>
<feature type="compositionally biased region" description="Basic and acidic residues" evidence="11">
    <location>
        <begin position="1"/>
        <end position="19"/>
    </location>
</feature>
<dbReference type="GO" id="GO:0006493">
    <property type="term" value="P:protein O-linked glycosylation"/>
    <property type="evidence" value="ECO:0007669"/>
    <property type="project" value="TreeGrafter"/>
</dbReference>
<keyword evidence="4" id="KW-0808">Transferase</keyword>
<feature type="region of interest" description="Disordered" evidence="11">
    <location>
        <begin position="1"/>
        <end position="34"/>
    </location>
</feature>
<dbReference type="PANTHER" id="PTHR11214">
    <property type="entry name" value="BETA-1,3-N-ACETYLGLUCOSAMINYLTRANSFERASE"/>
    <property type="match status" value="1"/>
</dbReference>
<evidence type="ECO:0000256" key="6">
    <source>
        <dbReference type="ARBA" id="ARBA00022968"/>
    </source>
</evidence>
<evidence type="ECO:0000256" key="2">
    <source>
        <dbReference type="ARBA" id="ARBA00008661"/>
    </source>
</evidence>
<evidence type="ECO:0000256" key="11">
    <source>
        <dbReference type="SAM" id="MobiDB-lite"/>
    </source>
</evidence>
<comment type="caution">
    <text evidence="12">The sequence shown here is derived from an EMBL/GenBank/DDBJ whole genome shotgun (WGS) entry which is preliminary data.</text>
</comment>
<dbReference type="InterPro" id="IPR002659">
    <property type="entry name" value="Glyco_trans_31"/>
</dbReference>
<feature type="region of interest" description="Disordered" evidence="11">
    <location>
        <begin position="151"/>
        <end position="177"/>
    </location>
</feature>
<dbReference type="GO" id="GO:0000139">
    <property type="term" value="C:Golgi membrane"/>
    <property type="evidence" value="ECO:0007669"/>
    <property type="project" value="UniProtKB-SubCell"/>
</dbReference>
<keyword evidence="7 10" id="KW-1133">Transmembrane helix</keyword>
<evidence type="ECO:0000256" key="1">
    <source>
        <dbReference type="ARBA" id="ARBA00004323"/>
    </source>
</evidence>
<gene>
    <name evidence="12" type="ORF">OFUS_LOCUS23093</name>
</gene>
<evidence type="ECO:0000313" key="13">
    <source>
        <dbReference type="Proteomes" id="UP000749559"/>
    </source>
</evidence>
<evidence type="ECO:0000313" key="12">
    <source>
        <dbReference type="EMBL" id="CAH1799030.1"/>
    </source>
</evidence>
<feature type="compositionally biased region" description="Basic and acidic residues" evidence="11">
    <location>
        <begin position="165"/>
        <end position="177"/>
    </location>
</feature>
<organism evidence="12 13">
    <name type="scientific">Owenia fusiformis</name>
    <name type="common">Polychaete worm</name>
    <dbReference type="NCBI Taxonomy" id="6347"/>
    <lineage>
        <taxon>Eukaryota</taxon>
        <taxon>Metazoa</taxon>
        <taxon>Spiralia</taxon>
        <taxon>Lophotrochozoa</taxon>
        <taxon>Annelida</taxon>
        <taxon>Polychaeta</taxon>
        <taxon>Sedentaria</taxon>
        <taxon>Canalipalpata</taxon>
        <taxon>Sabellida</taxon>
        <taxon>Oweniida</taxon>
        <taxon>Oweniidae</taxon>
        <taxon>Owenia</taxon>
    </lineage>
</organism>
<keyword evidence="5 10" id="KW-0812">Transmembrane</keyword>
<dbReference type="PANTHER" id="PTHR11214:SF376">
    <property type="entry name" value="HEXOSYLTRANSFERASE"/>
    <property type="match status" value="1"/>
</dbReference>
<accession>A0A8J1TC96</accession>
<evidence type="ECO:0000256" key="4">
    <source>
        <dbReference type="ARBA" id="ARBA00022679"/>
    </source>
</evidence>
<evidence type="ECO:0000256" key="5">
    <source>
        <dbReference type="ARBA" id="ARBA00022692"/>
    </source>
</evidence>
<comment type="subcellular location">
    <subcellularLocation>
        <location evidence="1 10">Golgi apparatus membrane</location>
        <topology evidence="1 10">Single-pass type II membrane protein</topology>
    </subcellularLocation>
</comment>
<reference evidence="12" key="1">
    <citation type="submission" date="2022-03" db="EMBL/GenBank/DDBJ databases">
        <authorList>
            <person name="Martin C."/>
        </authorList>
    </citation>
    <scope>NUCLEOTIDE SEQUENCE</scope>
</reference>
<dbReference type="EMBL" id="CAIIXF020000011">
    <property type="protein sequence ID" value="CAH1799030.1"/>
    <property type="molecule type" value="Genomic_DNA"/>
</dbReference>
<dbReference type="OrthoDB" id="2139606at2759"/>
<dbReference type="Proteomes" id="UP000749559">
    <property type="component" value="Unassembled WGS sequence"/>
</dbReference>
<keyword evidence="6 10" id="KW-0735">Signal-anchor</keyword>
<protein>
    <recommendedName>
        <fullName evidence="10">Hexosyltransferase</fullName>
        <ecNumber evidence="10">2.4.1.-</ecNumber>
    </recommendedName>
</protein>
<comment type="similarity">
    <text evidence="2 10">Belongs to the glycosyltransferase 31 family.</text>
</comment>
<evidence type="ECO:0000256" key="8">
    <source>
        <dbReference type="ARBA" id="ARBA00023034"/>
    </source>
</evidence>
<keyword evidence="3 10" id="KW-0328">Glycosyltransferase</keyword>
<dbReference type="EC" id="2.4.1.-" evidence="10"/>
<evidence type="ECO:0000256" key="7">
    <source>
        <dbReference type="ARBA" id="ARBA00022989"/>
    </source>
</evidence>
<dbReference type="AlphaFoldDB" id="A0A8J1TC96"/>
<feature type="transmembrane region" description="Helical" evidence="10">
    <location>
        <begin position="57"/>
        <end position="74"/>
    </location>
</feature>
<dbReference type="Gene3D" id="3.90.550.50">
    <property type="match status" value="1"/>
</dbReference>
<evidence type="ECO:0000256" key="3">
    <source>
        <dbReference type="ARBA" id="ARBA00022676"/>
    </source>
</evidence>
<dbReference type="GO" id="GO:0008499">
    <property type="term" value="F:N-acetyl-beta-D-glucosaminide beta-(1,3)-galactosyltransferase activity"/>
    <property type="evidence" value="ECO:0007669"/>
    <property type="project" value="TreeGrafter"/>
</dbReference>
<keyword evidence="13" id="KW-1185">Reference proteome</keyword>
<evidence type="ECO:0000256" key="10">
    <source>
        <dbReference type="RuleBase" id="RU363063"/>
    </source>
</evidence>
<feature type="compositionally biased region" description="Polar residues" evidence="11">
    <location>
        <begin position="23"/>
        <end position="34"/>
    </location>
</feature>